<dbReference type="InterPro" id="IPR015421">
    <property type="entry name" value="PyrdxlP-dep_Trfase_major"/>
</dbReference>
<dbReference type="Gene3D" id="3.40.640.10">
    <property type="entry name" value="Type I PLP-dependent aspartate aminotransferase-like (Major domain)"/>
    <property type="match status" value="1"/>
</dbReference>
<evidence type="ECO:0000256" key="4">
    <source>
        <dbReference type="HAMAP-Rule" id="MF_00712"/>
    </source>
</evidence>
<dbReference type="EC" id="1.4.4.2" evidence="4"/>
<dbReference type="PIRSF" id="PIRSF006815">
    <property type="entry name" value="GcvPA"/>
    <property type="match status" value="1"/>
</dbReference>
<dbReference type="GO" id="GO:0009116">
    <property type="term" value="P:nucleoside metabolic process"/>
    <property type="evidence" value="ECO:0007669"/>
    <property type="project" value="InterPro"/>
</dbReference>
<comment type="catalytic activity">
    <reaction evidence="3 4">
        <text>N(6)-[(R)-lipoyl]-L-lysyl-[glycine-cleavage complex H protein] + glycine + H(+) = N(6)-[(R)-S(8)-aminomethyldihydrolipoyl]-L-lysyl-[glycine-cleavage complex H protein] + CO2</text>
        <dbReference type="Rhea" id="RHEA:24304"/>
        <dbReference type="Rhea" id="RHEA-COMP:10494"/>
        <dbReference type="Rhea" id="RHEA-COMP:10495"/>
        <dbReference type="ChEBI" id="CHEBI:15378"/>
        <dbReference type="ChEBI" id="CHEBI:16526"/>
        <dbReference type="ChEBI" id="CHEBI:57305"/>
        <dbReference type="ChEBI" id="CHEBI:83099"/>
        <dbReference type="ChEBI" id="CHEBI:83143"/>
        <dbReference type="EC" id="1.4.4.2"/>
    </reaction>
</comment>
<organism evidence="6 7">
    <name type="scientific">candidate division WOR-1 bacterium RIFOXYC2_FULL_46_14</name>
    <dbReference type="NCBI Taxonomy" id="1802587"/>
    <lineage>
        <taxon>Bacteria</taxon>
        <taxon>Bacillati</taxon>
        <taxon>Saganbacteria</taxon>
    </lineage>
</organism>
<dbReference type="SUPFAM" id="SSF53383">
    <property type="entry name" value="PLP-dependent transferases"/>
    <property type="match status" value="1"/>
</dbReference>
<keyword evidence="2 4" id="KW-0560">Oxidoreductase</keyword>
<dbReference type="NCBIfam" id="NF001696">
    <property type="entry name" value="PRK00451.1"/>
    <property type="match status" value="1"/>
</dbReference>
<name>A0A1F4U4J2_UNCSA</name>
<dbReference type="Gene3D" id="3.90.1150.10">
    <property type="entry name" value="Aspartate Aminotransferase, domain 1"/>
    <property type="match status" value="1"/>
</dbReference>
<dbReference type="InterPro" id="IPR020581">
    <property type="entry name" value="GDC_P"/>
</dbReference>
<protein>
    <recommendedName>
        <fullName evidence="4">Probable glycine dehydrogenase (decarboxylating) subunit 1</fullName>
        <ecNumber evidence="4">1.4.4.2</ecNumber>
    </recommendedName>
    <alternativeName>
        <fullName evidence="4">Glycine cleavage system P-protein subunit 1</fullName>
    </alternativeName>
    <alternativeName>
        <fullName evidence="4">Glycine decarboxylase subunit 1</fullName>
    </alternativeName>
    <alternativeName>
        <fullName evidence="4">Glycine dehydrogenase (aminomethyl-transferring) subunit 1</fullName>
    </alternativeName>
</protein>
<comment type="function">
    <text evidence="1 4">The glycine cleavage system catalyzes the degradation of glycine. The P protein binds the alpha-amino group of glycine through its pyridoxal phosphate cofactor; CO(2) is released and the remaining methylamine moiety is then transferred to the lipoamide cofactor of the H protein.</text>
</comment>
<dbReference type="EMBL" id="MEUJ01000005">
    <property type="protein sequence ID" value="OGC39856.1"/>
    <property type="molecule type" value="Genomic_DNA"/>
</dbReference>
<dbReference type="InterPro" id="IPR049315">
    <property type="entry name" value="GDC-P_N"/>
</dbReference>
<dbReference type="InterPro" id="IPR015422">
    <property type="entry name" value="PyrdxlP-dep_Trfase_small"/>
</dbReference>
<comment type="subunit">
    <text evidence="4">The glycine cleavage system is composed of four proteins: P, T, L and H. In this organism, the P 'protein' is a heterodimer of two subunits.</text>
</comment>
<dbReference type="Proteomes" id="UP000179242">
    <property type="component" value="Unassembled WGS sequence"/>
</dbReference>
<comment type="caution">
    <text evidence="6">The sequence shown here is derived from an EMBL/GenBank/DDBJ whole genome shotgun (WGS) entry which is preliminary data.</text>
</comment>
<feature type="domain" description="Glycine cleavage system P-protein N-terminal" evidence="5">
    <location>
        <begin position="4"/>
        <end position="425"/>
    </location>
</feature>
<dbReference type="Pfam" id="PF02347">
    <property type="entry name" value="GDC-P"/>
    <property type="match status" value="1"/>
</dbReference>
<comment type="similarity">
    <text evidence="4">Belongs to the GcvP family. N-terminal subunit subfamily.</text>
</comment>
<evidence type="ECO:0000256" key="1">
    <source>
        <dbReference type="ARBA" id="ARBA00003788"/>
    </source>
</evidence>
<dbReference type="PANTHER" id="PTHR42806">
    <property type="entry name" value="GLYCINE CLEAVAGE SYSTEM P-PROTEIN"/>
    <property type="match status" value="1"/>
</dbReference>
<dbReference type="HAMAP" id="MF_00712">
    <property type="entry name" value="GcvPA"/>
    <property type="match status" value="1"/>
</dbReference>
<reference evidence="6 7" key="1">
    <citation type="journal article" date="2016" name="Nat. Commun.">
        <title>Thousands of microbial genomes shed light on interconnected biogeochemical processes in an aquifer system.</title>
        <authorList>
            <person name="Anantharaman K."/>
            <person name="Brown C.T."/>
            <person name="Hug L.A."/>
            <person name="Sharon I."/>
            <person name="Castelle C.J."/>
            <person name="Probst A.J."/>
            <person name="Thomas B.C."/>
            <person name="Singh A."/>
            <person name="Wilkins M.J."/>
            <person name="Karaoz U."/>
            <person name="Brodie E.L."/>
            <person name="Williams K.H."/>
            <person name="Hubbard S.S."/>
            <person name="Banfield J.F."/>
        </authorList>
    </citation>
    <scope>NUCLEOTIDE SEQUENCE [LARGE SCALE GENOMIC DNA]</scope>
</reference>
<evidence type="ECO:0000256" key="3">
    <source>
        <dbReference type="ARBA" id="ARBA00049026"/>
    </source>
</evidence>
<dbReference type="CDD" id="cd00613">
    <property type="entry name" value="GDC-P"/>
    <property type="match status" value="1"/>
</dbReference>
<dbReference type="InterPro" id="IPR023010">
    <property type="entry name" value="GcvPA"/>
</dbReference>
<dbReference type="InterPro" id="IPR015424">
    <property type="entry name" value="PyrdxlP-dep_Trfase"/>
</dbReference>
<accession>A0A1F4U4J2</accession>
<dbReference type="GO" id="GO:0004375">
    <property type="term" value="F:glycine dehydrogenase (decarboxylating) activity"/>
    <property type="evidence" value="ECO:0007669"/>
    <property type="project" value="UniProtKB-EC"/>
</dbReference>
<evidence type="ECO:0000313" key="6">
    <source>
        <dbReference type="EMBL" id="OGC39856.1"/>
    </source>
</evidence>
<evidence type="ECO:0000259" key="5">
    <source>
        <dbReference type="Pfam" id="PF02347"/>
    </source>
</evidence>
<gene>
    <name evidence="4" type="primary">gcvPA</name>
    <name evidence="6" type="ORF">A2438_04995</name>
</gene>
<proteinExistence type="inferred from homology"/>
<dbReference type="GO" id="GO:0019464">
    <property type="term" value="P:glycine decarboxylation via glycine cleavage system"/>
    <property type="evidence" value="ECO:0007669"/>
    <property type="project" value="UniProtKB-UniRule"/>
</dbReference>
<dbReference type="PANTHER" id="PTHR42806:SF1">
    <property type="entry name" value="GLYCINE DEHYDROGENASE (DECARBOXYLATING)"/>
    <property type="match status" value="1"/>
</dbReference>
<dbReference type="AlphaFoldDB" id="A0A1F4U4J2"/>
<evidence type="ECO:0000256" key="2">
    <source>
        <dbReference type="ARBA" id="ARBA00023002"/>
    </source>
</evidence>
<sequence>MGGYISNTEADRREMLDFLGIASVGELFKGIPESVRLKKELDLPAALSEMEVMDELSNLASKNLTQYPSFLGAGSYSHFIPSVVKHICSRSEFYTAYTPYQAEASQGTLQSIFEYQSMICSLTGMDVANASMYDGATAMAEAALLACSVTKRDEIVVSKTVHPAYREVLKTYATGADKKVIEIAFGESTISPNAACVIVQQPDFFGCIVNLDGIAGKLRQNGTLFIVGVNPISLGILKPPEADIIVGEGQPLGNPQNFGGPGLGIFAVKEKYLRNIPGRLVGKTVDKDGKEAYCLTLQTREQHIRREKAGSNICSNEALCALAAAVYLSSLGAKGLKKVAESCYEKAHYLADKLKDRVLFKKALFFNEFAIKVDRPVSEVNQKLLENGIIGGLDLGKFYSTLKNHMLVAVTETTKKEDMDKFVEIVSA</sequence>
<evidence type="ECO:0000313" key="7">
    <source>
        <dbReference type="Proteomes" id="UP000179242"/>
    </source>
</evidence>